<evidence type="ECO:0000256" key="7">
    <source>
        <dbReference type="PROSITE-ProRule" id="PRU00042"/>
    </source>
</evidence>
<dbReference type="GO" id="GO:0010468">
    <property type="term" value="P:regulation of gene expression"/>
    <property type="evidence" value="ECO:0007669"/>
    <property type="project" value="TreeGrafter"/>
</dbReference>
<keyword evidence="4 7" id="KW-0863">Zinc-finger</keyword>
<keyword evidence="2" id="KW-0479">Metal-binding</keyword>
<gene>
    <name evidence="9" type="primary">NCL1_48123</name>
    <name evidence="9" type="ORF">TNCT_614021</name>
</gene>
<feature type="domain" description="C2H2-type" evidence="8">
    <location>
        <begin position="23"/>
        <end position="50"/>
    </location>
</feature>
<dbReference type="InterPro" id="IPR013087">
    <property type="entry name" value="Znf_C2H2_type"/>
</dbReference>
<dbReference type="PROSITE" id="PS50157">
    <property type="entry name" value="ZINC_FINGER_C2H2_2"/>
    <property type="match status" value="1"/>
</dbReference>
<evidence type="ECO:0000256" key="2">
    <source>
        <dbReference type="ARBA" id="ARBA00022723"/>
    </source>
</evidence>
<dbReference type="FunFam" id="3.30.160.60:FF:000182">
    <property type="entry name" value="zinc finger protein 366"/>
    <property type="match status" value="1"/>
</dbReference>
<dbReference type="SUPFAM" id="SSF57667">
    <property type="entry name" value="beta-beta-alpha zinc fingers"/>
    <property type="match status" value="1"/>
</dbReference>
<keyword evidence="10" id="KW-1185">Reference proteome</keyword>
<evidence type="ECO:0000256" key="5">
    <source>
        <dbReference type="ARBA" id="ARBA00022833"/>
    </source>
</evidence>
<sequence length="92" mass="10668">LELVGTWDSFSAGQELSVNFRVFSCSICGKKFNRNDNLKVHERIHSGQGRYSCNYCDYSANQLIHVKQHTVHKHTRNFPHLCSCGLNFYFQV</sequence>
<comment type="subcellular location">
    <subcellularLocation>
        <location evidence="1">Nucleus</location>
    </subcellularLocation>
</comment>
<organism evidence="9 10">
    <name type="scientific">Trichonephila clavata</name>
    <name type="common">Joro spider</name>
    <name type="synonym">Nephila clavata</name>
    <dbReference type="NCBI Taxonomy" id="2740835"/>
    <lineage>
        <taxon>Eukaryota</taxon>
        <taxon>Metazoa</taxon>
        <taxon>Ecdysozoa</taxon>
        <taxon>Arthropoda</taxon>
        <taxon>Chelicerata</taxon>
        <taxon>Arachnida</taxon>
        <taxon>Araneae</taxon>
        <taxon>Araneomorphae</taxon>
        <taxon>Entelegynae</taxon>
        <taxon>Araneoidea</taxon>
        <taxon>Nephilidae</taxon>
        <taxon>Trichonephila</taxon>
    </lineage>
</organism>
<dbReference type="EMBL" id="BMAO01032813">
    <property type="protein sequence ID" value="GFQ84820.1"/>
    <property type="molecule type" value="Genomic_DNA"/>
</dbReference>
<evidence type="ECO:0000256" key="1">
    <source>
        <dbReference type="ARBA" id="ARBA00004123"/>
    </source>
</evidence>
<dbReference type="PANTHER" id="PTHR16515:SF49">
    <property type="entry name" value="GASTRULA ZINC FINGER PROTEIN XLCGF49.1-LIKE-RELATED"/>
    <property type="match status" value="1"/>
</dbReference>
<evidence type="ECO:0000259" key="8">
    <source>
        <dbReference type="PROSITE" id="PS50157"/>
    </source>
</evidence>
<dbReference type="Proteomes" id="UP000887116">
    <property type="component" value="Unassembled WGS sequence"/>
</dbReference>
<dbReference type="AlphaFoldDB" id="A0A8X6FML4"/>
<dbReference type="OrthoDB" id="6435168at2759"/>
<name>A0A8X6FML4_TRICU</name>
<dbReference type="PROSITE" id="PS00028">
    <property type="entry name" value="ZINC_FINGER_C2H2_1"/>
    <property type="match status" value="1"/>
</dbReference>
<comment type="caution">
    <text evidence="9">The sequence shown here is derived from an EMBL/GenBank/DDBJ whole genome shotgun (WGS) entry which is preliminary data.</text>
</comment>
<proteinExistence type="predicted"/>
<dbReference type="GO" id="GO:0005634">
    <property type="term" value="C:nucleus"/>
    <property type="evidence" value="ECO:0007669"/>
    <property type="project" value="UniProtKB-SubCell"/>
</dbReference>
<keyword evidence="5" id="KW-0862">Zinc</keyword>
<reference evidence="9" key="1">
    <citation type="submission" date="2020-07" db="EMBL/GenBank/DDBJ databases">
        <title>Multicomponent nature underlies the extraordinary mechanical properties of spider dragline silk.</title>
        <authorList>
            <person name="Kono N."/>
            <person name="Nakamura H."/>
            <person name="Mori M."/>
            <person name="Yoshida Y."/>
            <person name="Ohtoshi R."/>
            <person name="Malay A.D."/>
            <person name="Moran D.A.P."/>
            <person name="Tomita M."/>
            <person name="Numata K."/>
            <person name="Arakawa K."/>
        </authorList>
    </citation>
    <scope>NUCLEOTIDE SEQUENCE</scope>
</reference>
<dbReference type="InterPro" id="IPR036236">
    <property type="entry name" value="Znf_C2H2_sf"/>
</dbReference>
<dbReference type="InterPro" id="IPR050331">
    <property type="entry name" value="Zinc_finger"/>
</dbReference>
<evidence type="ECO:0000313" key="9">
    <source>
        <dbReference type="EMBL" id="GFQ84820.1"/>
    </source>
</evidence>
<evidence type="ECO:0000313" key="10">
    <source>
        <dbReference type="Proteomes" id="UP000887116"/>
    </source>
</evidence>
<evidence type="ECO:0000256" key="6">
    <source>
        <dbReference type="ARBA" id="ARBA00023242"/>
    </source>
</evidence>
<accession>A0A8X6FML4</accession>
<evidence type="ECO:0000256" key="3">
    <source>
        <dbReference type="ARBA" id="ARBA00022737"/>
    </source>
</evidence>
<keyword evidence="3" id="KW-0677">Repeat</keyword>
<dbReference type="Pfam" id="PF00096">
    <property type="entry name" value="zf-C2H2"/>
    <property type="match status" value="1"/>
</dbReference>
<protein>
    <submittedName>
        <fullName evidence="9">Tissue-resident T-cell transcription regulator protein</fullName>
    </submittedName>
</protein>
<dbReference type="GO" id="GO:0008270">
    <property type="term" value="F:zinc ion binding"/>
    <property type="evidence" value="ECO:0007669"/>
    <property type="project" value="UniProtKB-KW"/>
</dbReference>
<dbReference type="PANTHER" id="PTHR16515">
    <property type="entry name" value="PR DOMAIN ZINC FINGER PROTEIN"/>
    <property type="match status" value="1"/>
</dbReference>
<evidence type="ECO:0000256" key="4">
    <source>
        <dbReference type="ARBA" id="ARBA00022771"/>
    </source>
</evidence>
<dbReference type="SMART" id="SM00355">
    <property type="entry name" value="ZnF_C2H2"/>
    <property type="match status" value="2"/>
</dbReference>
<feature type="non-terminal residue" evidence="9">
    <location>
        <position position="92"/>
    </location>
</feature>
<keyword evidence="6" id="KW-0539">Nucleus</keyword>
<dbReference type="Gene3D" id="3.30.160.60">
    <property type="entry name" value="Classic Zinc Finger"/>
    <property type="match status" value="2"/>
</dbReference>